<gene>
    <name evidence="5" type="ordered locus">Phep_1025</name>
</gene>
<dbReference type="SUPFAM" id="SSF55347">
    <property type="entry name" value="Glyceraldehyde-3-phosphate dehydrogenase-like, C-terminal domain"/>
    <property type="match status" value="1"/>
</dbReference>
<reference evidence="5 6" key="1">
    <citation type="journal article" date="2009" name="Stand. Genomic Sci.">
        <title>Complete genome sequence of Pedobacter heparinus type strain (HIM 762-3).</title>
        <authorList>
            <person name="Han C."/>
            <person name="Spring S."/>
            <person name="Lapidus A."/>
            <person name="Del Rio T.G."/>
            <person name="Tice H."/>
            <person name="Copeland A."/>
            <person name="Cheng J.F."/>
            <person name="Lucas S."/>
            <person name="Chen F."/>
            <person name="Nolan M."/>
            <person name="Bruce D."/>
            <person name="Goodwin L."/>
            <person name="Pitluck S."/>
            <person name="Ivanova N."/>
            <person name="Mavromatis K."/>
            <person name="Mikhailova N."/>
            <person name="Pati A."/>
            <person name="Chen A."/>
            <person name="Palaniappan K."/>
            <person name="Land M."/>
            <person name="Hauser L."/>
            <person name="Chang Y.J."/>
            <person name="Jeffries C.C."/>
            <person name="Saunders E."/>
            <person name="Chertkov O."/>
            <person name="Brettin T."/>
            <person name="Goker M."/>
            <person name="Rohde M."/>
            <person name="Bristow J."/>
            <person name="Eisen J.A."/>
            <person name="Markowitz V."/>
            <person name="Hugenholtz P."/>
            <person name="Kyrpides N.C."/>
            <person name="Klenk H.P."/>
            <person name="Detter J.C."/>
        </authorList>
    </citation>
    <scope>NUCLEOTIDE SEQUENCE [LARGE SCALE GENOMIC DNA]</scope>
    <source>
        <strain evidence="6">ATCC 13125 / DSM 2366 / CIP 104194 / JCM 7457 / NBRC 12017 / NCIMB 9290 / NRRL B-14731 / HIM 762-3</strain>
    </source>
</reference>
<dbReference type="STRING" id="485917.Phep_1025"/>
<dbReference type="PANTHER" id="PTHR22604">
    <property type="entry name" value="OXIDOREDUCTASES"/>
    <property type="match status" value="1"/>
</dbReference>
<dbReference type="RefSeq" id="WP_012781190.1">
    <property type="nucleotide sequence ID" value="NC_013061.1"/>
</dbReference>
<dbReference type="InterPro" id="IPR050984">
    <property type="entry name" value="Gfo/Idh/MocA_domain"/>
</dbReference>
<evidence type="ECO:0000313" key="5">
    <source>
        <dbReference type="EMBL" id="ACU03246.1"/>
    </source>
</evidence>
<dbReference type="GO" id="GO:0016491">
    <property type="term" value="F:oxidoreductase activity"/>
    <property type="evidence" value="ECO:0007669"/>
    <property type="project" value="UniProtKB-KW"/>
</dbReference>
<dbReference type="Gene3D" id="3.30.360.10">
    <property type="entry name" value="Dihydrodipicolinate Reductase, domain 2"/>
    <property type="match status" value="1"/>
</dbReference>
<evidence type="ECO:0000256" key="2">
    <source>
        <dbReference type="ARBA" id="ARBA00023002"/>
    </source>
</evidence>
<dbReference type="Pfam" id="PF01408">
    <property type="entry name" value="GFO_IDH_MocA"/>
    <property type="match status" value="1"/>
</dbReference>
<dbReference type="InterPro" id="IPR055170">
    <property type="entry name" value="GFO_IDH_MocA-like_dom"/>
</dbReference>
<dbReference type="OrthoDB" id="9815825at2"/>
<dbReference type="eggNOG" id="COG0673">
    <property type="taxonomic scope" value="Bacteria"/>
</dbReference>
<feature type="domain" description="Gfo/Idh/MocA-like oxidoreductase N-terminal" evidence="3">
    <location>
        <begin position="6"/>
        <end position="124"/>
    </location>
</feature>
<evidence type="ECO:0000256" key="1">
    <source>
        <dbReference type="ARBA" id="ARBA00010928"/>
    </source>
</evidence>
<dbReference type="Pfam" id="PF22725">
    <property type="entry name" value="GFO_IDH_MocA_C3"/>
    <property type="match status" value="1"/>
</dbReference>
<dbReference type="Proteomes" id="UP000000852">
    <property type="component" value="Chromosome"/>
</dbReference>
<name>C6Y333_PEDHD</name>
<keyword evidence="2" id="KW-0560">Oxidoreductase</keyword>
<evidence type="ECO:0000313" key="6">
    <source>
        <dbReference type="Proteomes" id="UP000000852"/>
    </source>
</evidence>
<dbReference type="EMBL" id="CP001681">
    <property type="protein sequence ID" value="ACU03246.1"/>
    <property type="molecule type" value="Genomic_DNA"/>
</dbReference>
<feature type="domain" description="GFO/IDH/MocA-like oxidoreductase" evidence="4">
    <location>
        <begin position="135"/>
        <end position="250"/>
    </location>
</feature>
<keyword evidence="6" id="KW-1185">Reference proteome</keyword>
<comment type="similarity">
    <text evidence="1">Belongs to the Gfo/Idh/MocA family.</text>
</comment>
<dbReference type="InterPro" id="IPR036291">
    <property type="entry name" value="NAD(P)-bd_dom_sf"/>
</dbReference>
<dbReference type="InterPro" id="IPR000683">
    <property type="entry name" value="Gfo/Idh/MocA-like_OxRdtase_N"/>
</dbReference>
<accession>C6Y333</accession>
<dbReference type="PANTHER" id="PTHR22604:SF105">
    <property type="entry name" value="TRANS-1,2-DIHYDROBENZENE-1,2-DIOL DEHYDROGENASE"/>
    <property type="match status" value="1"/>
</dbReference>
<dbReference type="KEGG" id="phe:Phep_1025"/>
<dbReference type="HOGENOM" id="CLU_023194_5_0_10"/>
<proteinExistence type="inferred from homology"/>
<organism evidence="5 6">
    <name type="scientific">Pedobacter heparinus (strain ATCC 13125 / DSM 2366 / CIP 104194 / JCM 7457 / NBRC 12017 / NCIMB 9290 / NRRL B-14731 / HIM 762-3)</name>
    <dbReference type="NCBI Taxonomy" id="485917"/>
    <lineage>
        <taxon>Bacteria</taxon>
        <taxon>Pseudomonadati</taxon>
        <taxon>Bacteroidota</taxon>
        <taxon>Sphingobacteriia</taxon>
        <taxon>Sphingobacteriales</taxon>
        <taxon>Sphingobacteriaceae</taxon>
        <taxon>Pedobacter</taxon>
    </lineage>
</organism>
<dbReference type="AlphaFoldDB" id="C6Y333"/>
<evidence type="ECO:0000259" key="3">
    <source>
        <dbReference type="Pfam" id="PF01408"/>
    </source>
</evidence>
<sequence>MGNKVKWGILGNAKIGREKVIPALQKSPYCKVVAIASRDKVQVKKTARLLKIGKAYGSYEELLNDKDIEAVYIPLPNHLHVDWAIKCIAAGKHVLCEKPIGLSYTDALRLMEASAAHPKIKVMEGFMYRFHPQWIQVKRLINLNRIGELKMVQSFFSYYNADPSNIRNKVDVGGGALMDIGCYGISLSRFLFGEEPDSVMGSIERDPEMHTDKITSGMLEFPKGRAIFTCATQLMPYQRVNVMGTAGRIEIEMPFNPLPDQQTKITLYTKEGQEDMIFEAADQYTLQASAFSKAIVNDEAVPYPIQDALNNMKVIDAILESARVKREVNFPATGDKR</sequence>
<dbReference type="GO" id="GO:0000166">
    <property type="term" value="F:nucleotide binding"/>
    <property type="evidence" value="ECO:0007669"/>
    <property type="project" value="InterPro"/>
</dbReference>
<protein>
    <submittedName>
        <fullName evidence="5">Oxidoreductase domain protein</fullName>
    </submittedName>
</protein>
<evidence type="ECO:0000259" key="4">
    <source>
        <dbReference type="Pfam" id="PF22725"/>
    </source>
</evidence>
<dbReference type="Gene3D" id="3.40.50.720">
    <property type="entry name" value="NAD(P)-binding Rossmann-like Domain"/>
    <property type="match status" value="1"/>
</dbReference>
<dbReference type="SUPFAM" id="SSF51735">
    <property type="entry name" value="NAD(P)-binding Rossmann-fold domains"/>
    <property type="match status" value="1"/>
</dbReference>